<dbReference type="Gramene" id="KOM55795">
    <property type="protein sequence ID" value="KOM55795"/>
    <property type="gene ID" value="LR48_Vigan10g168700"/>
</dbReference>
<accession>A0A0L9VL61</accession>
<dbReference type="AlphaFoldDB" id="A0A0L9VL61"/>
<sequence length="110" mass="11235">MVVSGASIGVGSRCVVVLGSPGLGFVLGTWLRATLEWSLWGVAVKAISVKSELGCGSCWLLDFAGAAGSLLHVTGSAVKAVGVKMLDVVAATFSTTVKCSTKLLDLFHLP</sequence>
<gene>
    <name evidence="1" type="ORF">LR48_Vigan10g168700</name>
</gene>
<evidence type="ECO:0000313" key="2">
    <source>
        <dbReference type="Proteomes" id="UP000053144"/>
    </source>
</evidence>
<proteinExistence type="predicted"/>
<evidence type="ECO:0000313" key="1">
    <source>
        <dbReference type="EMBL" id="KOM55795.1"/>
    </source>
</evidence>
<organism evidence="1 2">
    <name type="scientific">Phaseolus angularis</name>
    <name type="common">Azuki bean</name>
    <name type="synonym">Vigna angularis</name>
    <dbReference type="NCBI Taxonomy" id="3914"/>
    <lineage>
        <taxon>Eukaryota</taxon>
        <taxon>Viridiplantae</taxon>
        <taxon>Streptophyta</taxon>
        <taxon>Embryophyta</taxon>
        <taxon>Tracheophyta</taxon>
        <taxon>Spermatophyta</taxon>
        <taxon>Magnoliopsida</taxon>
        <taxon>eudicotyledons</taxon>
        <taxon>Gunneridae</taxon>
        <taxon>Pentapetalae</taxon>
        <taxon>rosids</taxon>
        <taxon>fabids</taxon>
        <taxon>Fabales</taxon>
        <taxon>Fabaceae</taxon>
        <taxon>Papilionoideae</taxon>
        <taxon>50 kb inversion clade</taxon>
        <taxon>NPAAA clade</taxon>
        <taxon>indigoferoid/millettioid clade</taxon>
        <taxon>Phaseoleae</taxon>
        <taxon>Vigna</taxon>
    </lineage>
</organism>
<reference evidence="2" key="1">
    <citation type="journal article" date="2015" name="Proc. Natl. Acad. Sci. U.S.A.">
        <title>Genome sequencing of adzuki bean (Vigna angularis) provides insight into high starch and low fat accumulation and domestication.</title>
        <authorList>
            <person name="Yang K."/>
            <person name="Tian Z."/>
            <person name="Chen C."/>
            <person name="Luo L."/>
            <person name="Zhao B."/>
            <person name="Wang Z."/>
            <person name="Yu L."/>
            <person name="Li Y."/>
            <person name="Sun Y."/>
            <person name="Li W."/>
            <person name="Chen Y."/>
            <person name="Li Y."/>
            <person name="Zhang Y."/>
            <person name="Ai D."/>
            <person name="Zhao J."/>
            <person name="Shang C."/>
            <person name="Ma Y."/>
            <person name="Wu B."/>
            <person name="Wang M."/>
            <person name="Gao L."/>
            <person name="Sun D."/>
            <person name="Zhang P."/>
            <person name="Guo F."/>
            <person name="Wang W."/>
            <person name="Li Y."/>
            <person name="Wang J."/>
            <person name="Varshney R.K."/>
            <person name="Wang J."/>
            <person name="Ling H.Q."/>
            <person name="Wan P."/>
        </authorList>
    </citation>
    <scope>NUCLEOTIDE SEQUENCE</scope>
    <source>
        <strain evidence="2">cv. Jingnong 6</strain>
    </source>
</reference>
<dbReference type="EMBL" id="CM003380">
    <property type="protein sequence ID" value="KOM55795.1"/>
    <property type="molecule type" value="Genomic_DNA"/>
</dbReference>
<dbReference type="Proteomes" id="UP000053144">
    <property type="component" value="Chromosome 10"/>
</dbReference>
<protein>
    <submittedName>
        <fullName evidence="1">Uncharacterized protein</fullName>
    </submittedName>
</protein>
<name>A0A0L9VL61_PHAAN</name>